<dbReference type="Proteomes" id="UP000722989">
    <property type="component" value="Unassembled WGS sequence"/>
</dbReference>
<evidence type="ECO:0000313" key="3">
    <source>
        <dbReference type="Proteomes" id="UP000722989"/>
    </source>
</evidence>
<feature type="transmembrane region" description="Helical" evidence="1">
    <location>
        <begin position="161"/>
        <end position="181"/>
    </location>
</feature>
<feature type="transmembrane region" description="Helical" evidence="1">
    <location>
        <begin position="112"/>
        <end position="135"/>
    </location>
</feature>
<feature type="transmembrane region" description="Helical" evidence="1">
    <location>
        <begin position="70"/>
        <end position="92"/>
    </location>
</feature>
<dbReference type="RefSeq" id="WP_167923950.1">
    <property type="nucleotide sequence ID" value="NZ_JAATVY010000002.1"/>
</dbReference>
<name>A0ABX0XV20_9ACTN</name>
<accession>A0ABX0XV20</accession>
<sequence length="242" mass="25382">MTIGGRWRMAGFAVGTGVAFTLTRTYLFDLAPVALALAVSLGVLVGEVVTPRPARARGTASLIPRRMRDYLPKTALATIGLLGAGIAIFAAYPTPDRPDHEVRYFGTAAPVSLVSTLVTLSVVAVLTALAAWLIVRSPQAGVDESERAADEVWRSSAVQRLVYTCAAIFATVFTALGFWYADAQWDWRGGGSPAWGFGLSILAGLGLVTFARYAGTLAFAPPDPRRPGIGTAGGAVTDVVAK</sequence>
<evidence type="ECO:0000256" key="1">
    <source>
        <dbReference type="SAM" id="Phobius"/>
    </source>
</evidence>
<comment type="caution">
    <text evidence="2">The sequence shown here is derived from an EMBL/GenBank/DDBJ whole genome shotgun (WGS) entry which is preliminary data.</text>
</comment>
<feature type="transmembrane region" description="Helical" evidence="1">
    <location>
        <begin position="193"/>
        <end position="215"/>
    </location>
</feature>
<dbReference type="EMBL" id="JAATVY010000002">
    <property type="protein sequence ID" value="NJC69095.1"/>
    <property type="molecule type" value="Genomic_DNA"/>
</dbReference>
<organism evidence="2 3">
    <name type="scientific">Planosporangium thailandense</name>
    <dbReference type="NCBI Taxonomy" id="765197"/>
    <lineage>
        <taxon>Bacteria</taxon>
        <taxon>Bacillati</taxon>
        <taxon>Actinomycetota</taxon>
        <taxon>Actinomycetes</taxon>
        <taxon>Micromonosporales</taxon>
        <taxon>Micromonosporaceae</taxon>
        <taxon>Planosporangium</taxon>
    </lineage>
</organism>
<protein>
    <submittedName>
        <fullName evidence="2">Uncharacterized protein</fullName>
    </submittedName>
</protein>
<reference evidence="2 3" key="1">
    <citation type="submission" date="2020-03" db="EMBL/GenBank/DDBJ databases">
        <title>WGS of the type strain of Planosporangium spp.</title>
        <authorList>
            <person name="Thawai C."/>
        </authorList>
    </citation>
    <scope>NUCLEOTIDE SEQUENCE [LARGE SCALE GENOMIC DNA]</scope>
    <source>
        <strain evidence="2 3">TBRC 5610</strain>
    </source>
</reference>
<feature type="transmembrane region" description="Helical" evidence="1">
    <location>
        <begin position="7"/>
        <end position="27"/>
    </location>
</feature>
<keyword evidence="1" id="KW-1133">Transmembrane helix</keyword>
<proteinExistence type="predicted"/>
<keyword evidence="1" id="KW-0472">Membrane</keyword>
<keyword evidence="3" id="KW-1185">Reference proteome</keyword>
<keyword evidence="1" id="KW-0812">Transmembrane</keyword>
<feature type="transmembrane region" description="Helical" evidence="1">
    <location>
        <begin position="33"/>
        <end position="50"/>
    </location>
</feature>
<gene>
    <name evidence="2" type="ORF">HC031_05065</name>
</gene>
<evidence type="ECO:0000313" key="2">
    <source>
        <dbReference type="EMBL" id="NJC69095.1"/>
    </source>
</evidence>